<evidence type="ECO:0000313" key="3">
    <source>
        <dbReference type="EMBL" id="AAY50470.1"/>
    </source>
</evidence>
<evidence type="ECO:0000256" key="1">
    <source>
        <dbReference type="SAM" id="Coils"/>
    </source>
</evidence>
<accession>A0A0H2XC69</accession>
<dbReference type="InterPro" id="IPR036622">
    <property type="entry name" value="LigA_sf"/>
</dbReference>
<dbReference type="AlphaFoldDB" id="A0A0H2XC69"/>
<dbReference type="Gene3D" id="1.10.700.10">
    <property type="entry name" value="Dioxygenase LigAB, LigA subunit"/>
    <property type="match status" value="1"/>
</dbReference>
<name>A0A0H2XC69_XANC8</name>
<dbReference type="KEGG" id="xcb:XC_3426"/>
<dbReference type="InterPro" id="IPR011986">
    <property type="entry name" value="Xdiol_dOase_LigA"/>
</dbReference>
<dbReference type="Pfam" id="PF07746">
    <property type="entry name" value="LigA"/>
    <property type="match status" value="1"/>
</dbReference>
<sequence length="119" mass="14193">MNPQVQGMDQLGGTYVFDLRTSNRALRINRFFWHMIRAPWRDRFLQDAEALMQEADLSEQEKELIRARDWLGLVQYGANFFVIEKFARVVRMTNLQVYAIMRGETFEAFMQTRRVPDAR</sequence>
<dbReference type="Proteomes" id="UP000000420">
    <property type="component" value="Chromosome"/>
</dbReference>
<evidence type="ECO:0000313" key="4">
    <source>
        <dbReference type="Proteomes" id="UP000000420"/>
    </source>
</evidence>
<dbReference type="HOGENOM" id="CLU_171912_0_0_6"/>
<dbReference type="RefSeq" id="WP_011036041.1">
    <property type="nucleotide sequence ID" value="NC_007086.1"/>
</dbReference>
<feature type="coiled-coil region" evidence="1">
    <location>
        <begin position="41"/>
        <end position="68"/>
    </location>
</feature>
<evidence type="ECO:0000259" key="2">
    <source>
        <dbReference type="Pfam" id="PF07746"/>
    </source>
</evidence>
<dbReference type="CDD" id="cd07923">
    <property type="entry name" value="Gallate_dioxygenase_C"/>
    <property type="match status" value="1"/>
</dbReference>
<dbReference type="InterPro" id="IPR034940">
    <property type="entry name" value="Gallate_dioxygenase_C"/>
</dbReference>
<keyword evidence="1" id="KW-0175">Coiled coil</keyword>
<dbReference type="EMBL" id="CP000050">
    <property type="protein sequence ID" value="AAY50470.1"/>
    <property type="molecule type" value="Genomic_DNA"/>
</dbReference>
<proteinExistence type="predicted"/>
<dbReference type="NCBIfam" id="NF009919">
    <property type="entry name" value="PRK13379.1"/>
    <property type="match status" value="1"/>
</dbReference>
<feature type="domain" description="Extradiol ring-cleavage dioxygenase LigAB LigA subunit" evidence="2">
    <location>
        <begin position="28"/>
        <end position="114"/>
    </location>
</feature>
<protein>
    <submittedName>
        <fullName evidence="3">Protocatechuate degradation protein</fullName>
    </submittedName>
</protein>
<gene>
    <name evidence="3" type="ordered locus">XC_3426</name>
</gene>
<dbReference type="SUPFAM" id="SSF48076">
    <property type="entry name" value="LigA subunit of an aromatic-ring-opening dioxygenase LigAB"/>
    <property type="match status" value="1"/>
</dbReference>
<organism evidence="3 4">
    <name type="scientific">Xanthomonas campestris pv. campestris (strain 8004)</name>
    <dbReference type="NCBI Taxonomy" id="314565"/>
    <lineage>
        <taxon>Bacteria</taxon>
        <taxon>Pseudomonadati</taxon>
        <taxon>Pseudomonadota</taxon>
        <taxon>Gammaproteobacteria</taxon>
        <taxon>Lysobacterales</taxon>
        <taxon>Lysobacteraceae</taxon>
        <taxon>Xanthomonas</taxon>
    </lineage>
</organism>
<reference evidence="3 4" key="1">
    <citation type="journal article" date="2005" name="Genome Res.">
        <title>Comparative and functional genomic analyses of the pathogenicity of phytopathogen Xanthomonas campestris pv. campestris.</title>
        <authorList>
            <person name="Qian W."/>
            <person name="Jia Y."/>
            <person name="Ren S.X."/>
            <person name="He Y.Q."/>
            <person name="Feng J.X."/>
            <person name="Lu L.F."/>
            <person name="Sun Q."/>
            <person name="Ying G."/>
            <person name="Tang D.J."/>
            <person name="Tang H."/>
            <person name="Wu W."/>
            <person name="Hao P."/>
            <person name="Wang L."/>
            <person name="Jiang B.L."/>
            <person name="Zeng S."/>
            <person name="Gu W.Y."/>
            <person name="Lu G."/>
            <person name="Rong L."/>
            <person name="Tian Y."/>
            <person name="Yao Z."/>
            <person name="Fu G."/>
            <person name="Chen B."/>
            <person name="Fang R."/>
            <person name="Qiang B."/>
            <person name="Chen Z."/>
            <person name="Zhao G.P."/>
            <person name="Tang J.L."/>
            <person name="He C."/>
        </authorList>
    </citation>
    <scope>NUCLEOTIDE SEQUENCE [LARGE SCALE GENOMIC DNA]</scope>
    <source>
        <strain evidence="3 4">8004</strain>
    </source>
</reference>